<feature type="non-terminal residue" evidence="6">
    <location>
        <position position="1"/>
    </location>
</feature>
<dbReference type="AlphaFoldDB" id="A0A1E4S8L3"/>
<accession>A0A1E4S8L3</accession>
<keyword evidence="3" id="KW-0378">Hydrolase</keyword>
<dbReference type="GO" id="GO:0016929">
    <property type="term" value="F:deSUMOylase activity"/>
    <property type="evidence" value="ECO:0007669"/>
    <property type="project" value="TreeGrafter"/>
</dbReference>
<dbReference type="OMA" id="DRAANSQ"/>
<dbReference type="EMBL" id="KV453925">
    <property type="protein sequence ID" value="ODV75742.1"/>
    <property type="molecule type" value="Genomic_DNA"/>
</dbReference>
<feature type="domain" description="Ubiquitin-like protease family profile" evidence="5">
    <location>
        <begin position="19"/>
        <end position="180"/>
    </location>
</feature>
<keyword evidence="2 6" id="KW-0645">Protease</keyword>
<evidence type="ECO:0000256" key="2">
    <source>
        <dbReference type="ARBA" id="ARBA00022670"/>
    </source>
</evidence>
<dbReference type="GO" id="GO:0016926">
    <property type="term" value="P:protein desumoylation"/>
    <property type="evidence" value="ECO:0007669"/>
    <property type="project" value="TreeGrafter"/>
</dbReference>
<keyword evidence="4" id="KW-0788">Thiol protease</keyword>
<dbReference type="GO" id="GO:0006508">
    <property type="term" value="P:proteolysis"/>
    <property type="evidence" value="ECO:0007669"/>
    <property type="project" value="UniProtKB-KW"/>
</dbReference>
<dbReference type="PANTHER" id="PTHR12606:SF154">
    <property type="entry name" value="UBIQUITIN-LIKE-SPECIFIC PROTEASE 1"/>
    <property type="match status" value="1"/>
</dbReference>
<keyword evidence="7" id="KW-1185">Reference proteome</keyword>
<protein>
    <submittedName>
        <fullName evidence="6">The C-terminal Ulp1 protease domain in complex with Smt3</fullName>
    </submittedName>
</protein>
<evidence type="ECO:0000313" key="6">
    <source>
        <dbReference type="EMBL" id="ODV75742.1"/>
    </source>
</evidence>
<dbReference type="STRING" id="983966.A0A1E4S8L3"/>
<name>A0A1E4S8L3_CYBJN</name>
<dbReference type="OrthoDB" id="1939479at2759"/>
<dbReference type="PROSITE" id="PS50600">
    <property type="entry name" value="ULP_PROTEASE"/>
    <property type="match status" value="1"/>
</dbReference>
<dbReference type="InterPro" id="IPR038765">
    <property type="entry name" value="Papain-like_cys_pep_sf"/>
</dbReference>
<dbReference type="SUPFAM" id="SSF54001">
    <property type="entry name" value="Cysteine proteinases"/>
    <property type="match status" value="1"/>
</dbReference>
<evidence type="ECO:0000313" key="7">
    <source>
        <dbReference type="Proteomes" id="UP000094389"/>
    </source>
</evidence>
<organism evidence="6 7">
    <name type="scientific">Cyberlindnera jadinii (strain ATCC 18201 / CBS 1600 / BCRC 20928 / JCM 3617 / NBRC 0987 / NRRL Y-1542)</name>
    <name type="common">Torula yeast</name>
    <name type="synonym">Candida utilis</name>
    <dbReference type="NCBI Taxonomy" id="983966"/>
    <lineage>
        <taxon>Eukaryota</taxon>
        <taxon>Fungi</taxon>
        <taxon>Dikarya</taxon>
        <taxon>Ascomycota</taxon>
        <taxon>Saccharomycotina</taxon>
        <taxon>Saccharomycetes</taxon>
        <taxon>Phaffomycetales</taxon>
        <taxon>Phaffomycetaceae</taxon>
        <taxon>Cyberlindnera</taxon>
    </lineage>
</organism>
<dbReference type="InterPro" id="IPR003653">
    <property type="entry name" value="Peptidase_C48_C"/>
</dbReference>
<dbReference type="RefSeq" id="XP_020072781.1">
    <property type="nucleotide sequence ID" value="XM_020212349.1"/>
</dbReference>
<dbReference type="Proteomes" id="UP000094389">
    <property type="component" value="Unassembled WGS sequence"/>
</dbReference>
<reference evidence="6 7" key="1">
    <citation type="journal article" date="2016" name="Proc. Natl. Acad. Sci. U.S.A.">
        <title>Comparative genomics of biotechnologically important yeasts.</title>
        <authorList>
            <person name="Riley R."/>
            <person name="Haridas S."/>
            <person name="Wolfe K.H."/>
            <person name="Lopes M.R."/>
            <person name="Hittinger C.T."/>
            <person name="Goeker M."/>
            <person name="Salamov A.A."/>
            <person name="Wisecaver J.H."/>
            <person name="Long T.M."/>
            <person name="Calvey C.H."/>
            <person name="Aerts A.L."/>
            <person name="Barry K.W."/>
            <person name="Choi C."/>
            <person name="Clum A."/>
            <person name="Coughlan A.Y."/>
            <person name="Deshpande S."/>
            <person name="Douglass A.P."/>
            <person name="Hanson S.J."/>
            <person name="Klenk H.-P."/>
            <person name="LaButti K.M."/>
            <person name="Lapidus A."/>
            <person name="Lindquist E.A."/>
            <person name="Lipzen A.M."/>
            <person name="Meier-Kolthoff J.P."/>
            <person name="Ohm R.A."/>
            <person name="Otillar R.P."/>
            <person name="Pangilinan J.L."/>
            <person name="Peng Y."/>
            <person name="Rokas A."/>
            <person name="Rosa C.A."/>
            <person name="Scheuner C."/>
            <person name="Sibirny A.A."/>
            <person name="Slot J.C."/>
            <person name="Stielow J.B."/>
            <person name="Sun H."/>
            <person name="Kurtzman C.P."/>
            <person name="Blackwell M."/>
            <person name="Grigoriev I.V."/>
            <person name="Jeffries T.W."/>
        </authorList>
    </citation>
    <scope>NUCLEOTIDE SEQUENCE [LARGE SCALE GENOMIC DNA]</scope>
    <source>
        <strain evidence="7">ATCC 18201 / CBS 1600 / BCRC 20928 / JCM 3617 / NBRC 0987 / NRRL Y-1542</strain>
    </source>
</reference>
<evidence type="ECO:0000256" key="4">
    <source>
        <dbReference type="ARBA" id="ARBA00022807"/>
    </source>
</evidence>
<comment type="similarity">
    <text evidence="1">Belongs to the peptidase C48 family.</text>
</comment>
<dbReference type="Gene3D" id="3.40.395.10">
    <property type="entry name" value="Adenoviral Proteinase, Chain A"/>
    <property type="match status" value="1"/>
</dbReference>
<sequence>IWKSDKSRERDVIVQRCDVDVRVHDLKSLADARWLNDTVIDVFLKLISGERVHAFSTFFFTNIETKGYKSVQKWMKRAKRDISKLDLILCPINVHSTHWVTGAIDLKNKKILYLDSLAGHETSHGSMALNLLNDYLVQECKKQGNESLSDGFTSEQIVNCPQQMNGYDCGVFTLMNCLCLSEGETLNYQPSQATAFRRFVAHRILHG</sequence>
<evidence type="ECO:0000256" key="3">
    <source>
        <dbReference type="ARBA" id="ARBA00022801"/>
    </source>
</evidence>
<gene>
    <name evidence="6" type="ORF">CYBJADRAFT_121318</name>
</gene>
<dbReference type="GO" id="GO:0005634">
    <property type="term" value="C:nucleus"/>
    <property type="evidence" value="ECO:0007669"/>
    <property type="project" value="TreeGrafter"/>
</dbReference>
<evidence type="ECO:0000256" key="1">
    <source>
        <dbReference type="ARBA" id="ARBA00005234"/>
    </source>
</evidence>
<dbReference type="PANTHER" id="PTHR12606">
    <property type="entry name" value="SENTRIN/SUMO-SPECIFIC PROTEASE"/>
    <property type="match status" value="1"/>
</dbReference>
<evidence type="ECO:0000259" key="5">
    <source>
        <dbReference type="PROSITE" id="PS50600"/>
    </source>
</evidence>
<dbReference type="Pfam" id="PF02902">
    <property type="entry name" value="Peptidase_C48"/>
    <property type="match status" value="1"/>
</dbReference>
<proteinExistence type="inferred from homology"/>
<dbReference type="GeneID" id="30986745"/>